<dbReference type="Proteomes" id="UP001431532">
    <property type="component" value="Unassembled WGS sequence"/>
</dbReference>
<evidence type="ECO:0000259" key="5">
    <source>
        <dbReference type="Pfam" id="PF12708"/>
    </source>
</evidence>
<keyword evidence="7" id="KW-1185">Reference proteome</keyword>
<dbReference type="InterPro" id="IPR011050">
    <property type="entry name" value="Pectin_lyase_fold/virulence"/>
</dbReference>
<dbReference type="RefSeq" id="WP_282838911.1">
    <property type="nucleotide sequence ID" value="NZ_JASCXW010000005.1"/>
</dbReference>
<dbReference type="PROSITE" id="PS00502">
    <property type="entry name" value="POLYGALACTURONASE"/>
    <property type="match status" value="1"/>
</dbReference>
<proteinExistence type="inferred from homology"/>
<keyword evidence="2 4" id="KW-0378">Hydrolase</keyword>
<evidence type="ECO:0000256" key="3">
    <source>
        <dbReference type="ARBA" id="ARBA00023295"/>
    </source>
</evidence>
<comment type="similarity">
    <text evidence="1 4">Belongs to the glycosyl hydrolase 28 family.</text>
</comment>
<dbReference type="GO" id="GO:0004650">
    <property type="term" value="F:polygalacturonase activity"/>
    <property type="evidence" value="ECO:0007669"/>
    <property type="project" value="InterPro"/>
</dbReference>
<comment type="caution">
    <text evidence="6">The sequence shown here is derived from an EMBL/GenBank/DDBJ whole genome shotgun (WGS) entry which is preliminary data.</text>
</comment>
<keyword evidence="3 4" id="KW-0326">Glycosidase</keyword>
<reference evidence="6" key="1">
    <citation type="submission" date="2023-05" db="EMBL/GenBank/DDBJ databases">
        <title>Mariniplasma microaerophilum sp. nov., a novel anaerobic mollicute isolated from terrestrial mud volcano, Taman Peninsula, Russia.</title>
        <authorList>
            <person name="Khomyakova M.A."/>
            <person name="Merkel A.Y."/>
            <person name="Slobodkin A.I."/>
        </authorList>
    </citation>
    <scope>NUCLEOTIDE SEQUENCE</scope>
    <source>
        <strain evidence="6">M4Ah</strain>
    </source>
</reference>
<dbReference type="SUPFAM" id="SSF51126">
    <property type="entry name" value="Pectin lyase-like"/>
    <property type="match status" value="1"/>
</dbReference>
<name>A0AAW6U3F3_9MOLU</name>
<sequence>MFKLIFKSARSLSFELVNTDIYYAKEAYDVYLDLELKLKDVKTNVFSLYDLNPNQLYTIRVGEHEVKVTTLLATTIVNVRDFGAKGDGKTDDTKAIQAAIHACPKDGLVHIPKGVYSVLPLFLKSYTTIEIVKDAVLLGNTDRNLYPILPAQIEKSDGSILELSSWEGIPAPTFASTITGIEVEHVKIIGEGIIDENAHNSDWWVDHKVMRGGAWRPKGVFLSNSKHIGMHGVTVMNTPSWNLHPYFSSYIDLIDMKLISPKDSPNTDGCNPESCDHVNVIGVNFSVGDDCIAIKSGKYEMGMKYRKPTSNMVVRNCMMAYGHGAVVLGSEMSGGIKDLSVTQCYFKETDRGLRIKTRRGRGESAVIDGIVFENVYMKDVLTPLVMNMYYYCDFDGKTEYVWSKEMHEVDERTPYLGSFTFKNMVCENVHAAAGFFYGLPEQPIKSIKLENIKFTYAKNPKPELPAMMSFLDPMTGEGLQFRYVDHVSLKNVKLEGPTGQPVLLENVIDFKEES</sequence>
<evidence type="ECO:0000313" key="7">
    <source>
        <dbReference type="Proteomes" id="UP001431532"/>
    </source>
</evidence>
<accession>A0AAW6U3F3</accession>
<dbReference type="InterPro" id="IPR051801">
    <property type="entry name" value="GH28_Enzymes"/>
</dbReference>
<evidence type="ECO:0000256" key="2">
    <source>
        <dbReference type="ARBA" id="ARBA00022801"/>
    </source>
</evidence>
<dbReference type="InterPro" id="IPR012334">
    <property type="entry name" value="Pectin_lyas_fold"/>
</dbReference>
<organism evidence="6 7">
    <name type="scientific">Peloplasma aerotolerans</name>
    <dbReference type="NCBI Taxonomy" id="3044389"/>
    <lineage>
        <taxon>Bacteria</taxon>
        <taxon>Bacillati</taxon>
        <taxon>Mycoplasmatota</taxon>
        <taxon>Mollicutes</taxon>
        <taxon>Acholeplasmatales</taxon>
        <taxon>Acholeplasmataceae</taxon>
        <taxon>Peloplasma</taxon>
    </lineage>
</organism>
<evidence type="ECO:0000256" key="4">
    <source>
        <dbReference type="RuleBase" id="RU361169"/>
    </source>
</evidence>
<evidence type="ECO:0000313" key="6">
    <source>
        <dbReference type="EMBL" id="MDI6452496.1"/>
    </source>
</evidence>
<dbReference type="EMBL" id="JASCXW010000005">
    <property type="protein sequence ID" value="MDI6452496.1"/>
    <property type="molecule type" value="Genomic_DNA"/>
</dbReference>
<dbReference type="PANTHER" id="PTHR31339:SF9">
    <property type="entry name" value="PLASMIN AND FIBRONECTIN-BINDING PROTEIN A"/>
    <property type="match status" value="1"/>
</dbReference>
<dbReference type="AlphaFoldDB" id="A0AAW6U3F3"/>
<dbReference type="Gene3D" id="2.160.20.10">
    <property type="entry name" value="Single-stranded right-handed beta-helix, Pectin lyase-like"/>
    <property type="match status" value="1"/>
</dbReference>
<dbReference type="GO" id="GO:0005975">
    <property type="term" value="P:carbohydrate metabolic process"/>
    <property type="evidence" value="ECO:0007669"/>
    <property type="project" value="InterPro"/>
</dbReference>
<protein>
    <submittedName>
        <fullName evidence="6">Glycoside hydrolase family 28 protein</fullName>
    </submittedName>
</protein>
<dbReference type="Pfam" id="PF12708">
    <property type="entry name" value="Pect-lyase_RHGA_epim"/>
    <property type="match status" value="1"/>
</dbReference>
<dbReference type="PANTHER" id="PTHR31339">
    <property type="entry name" value="PECTIN LYASE-RELATED"/>
    <property type="match status" value="1"/>
</dbReference>
<gene>
    <name evidence="6" type="ORF">QJ521_02860</name>
</gene>
<evidence type="ECO:0000256" key="1">
    <source>
        <dbReference type="ARBA" id="ARBA00008834"/>
    </source>
</evidence>
<feature type="domain" description="Rhamnogalacturonase A/B/Epimerase-like pectate lyase" evidence="5">
    <location>
        <begin position="76"/>
        <end position="129"/>
    </location>
</feature>
<dbReference type="InterPro" id="IPR000743">
    <property type="entry name" value="Glyco_hydro_28"/>
</dbReference>
<dbReference type="Pfam" id="PF00295">
    <property type="entry name" value="Glyco_hydro_28"/>
    <property type="match status" value="1"/>
</dbReference>
<dbReference type="InterPro" id="IPR024535">
    <property type="entry name" value="RHGA/B-epi-like_pectate_lyase"/>
</dbReference>